<dbReference type="Proteomes" id="UP001279734">
    <property type="component" value="Unassembled WGS sequence"/>
</dbReference>
<dbReference type="AlphaFoldDB" id="A0AAD3SNC8"/>
<protein>
    <submittedName>
        <fullName evidence="2">Uncharacterized protein</fullName>
    </submittedName>
</protein>
<feature type="region of interest" description="Disordered" evidence="1">
    <location>
        <begin position="1"/>
        <end position="100"/>
    </location>
</feature>
<proteinExistence type="predicted"/>
<feature type="compositionally biased region" description="Polar residues" evidence="1">
    <location>
        <begin position="45"/>
        <end position="63"/>
    </location>
</feature>
<accession>A0AAD3SNC8</accession>
<dbReference type="EMBL" id="BSYO01000013">
    <property type="protein sequence ID" value="GMH13885.1"/>
    <property type="molecule type" value="Genomic_DNA"/>
</dbReference>
<keyword evidence="3" id="KW-1185">Reference proteome</keyword>
<comment type="caution">
    <text evidence="2">The sequence shown here is derived from an EMBL/GenBank/DDBJ whole genome shotgun (WGS) entry which is preliminary data.</text>
</comment>
<name>A0AAD3SNC8_NEPGR</name>
<evidence type="ECO:0000313" key="2">
    <source>
        <dbReference type="EMBL" id="GMH13885.1"/>
    </source>
</evidence>
<feature type="compositionally biased region" description="Basic and acidic residues" evidence="1">
    <location>
        <begin position="21"/>
        <end position="33"/>
    </location>
</feature>
<reference evidence="2" key="1">
    <citation type="submission" date="2023-05" db="EMBL/GenBank/DDBJ databases">
        <title>Nepenthes gracilis genome sequencing.</title>
        <authorList>
            <person name="Fukushima K."/>
        </authorList>
    </citation>
    <scope>NUCLEOTIDE SEQUENCE</scope>
    <source>
        <strain evidence="2">SING2019-196</strain>
    </source>
</reference>
<gene>
    <name evidence="2" type="ORF">Nepgr_015726</name>
</gene>
<sequence>MAVDACSGHLSGDTEPNGAPPDHRSNHSIEVKTKMPLNAPPPPITSSNTNLSPSYRIQLPQSRVSRKQGPLTINHHDKPSSISSASPLNLEGPPWTPITTCHIIPPEMQKPTGVLIPPVMQKPSK</sequence>
<evidence type="ECO:0000313" key="3">
    <source>
        <dbReference type="Proteomes" id="UP001279734"/>
    </source>
</evidence>
<organism evidence="2 3">
    <name type="scientific">Nepenthes gracilis</name>
    <name type="common">Slender pitcher plant</name>
    <dbReference type="NCBI Taxonomy" id="150966"/>
    <lineage>
        <taxon>Eukaryota</taxon>
        <taxon>Viridiplantae</taxon>
        <taxon>Streptophyta</taxon>
        <taxon>Embryophyta</taxon>
        <taxon>Tracheophyta</taxon>
        <taxon>Spermatophyta</taxon>
        <taxon>Magnoliopsida</taxon>
        <taxon>eudicotyledons</taxon>
        <taxon>Gunneridae</taxon>
        <taxon>Pentapetalae</taxon>
        <taxon>Caryophyllales</taxon>
        <taxon>Nepenthaceae</taxon>
        <taxon>Nepenthes</taxon>
    </lineage>
</organism>
<evidence type="ECO:0000256" key="1">
    <source>
        <dbReference type="SAM" id="MobiDB-lite"/>
    </source>
</evidence>